<dbReference type="KEGG" id="tmar:MARIT_2186"/>
<dbReference type="AlphaFoldDB" id="A0A2H1EB33"/>
<dbReference type="OrthoDB" id="7888911at2"/>
<evidence type="ECO:0000313" key="1">
    <source>
        <dbReference type="EMBL" id="SFZ83697.1"/>
    </source>
</evidence>
<accession>A0A2H1EB33</accession>
<sequence length="280" mass="32319">MNKKVMSILKKIYFHENGFYNAELDRHEHKIPSSVNGEALNLLKISGFLPNNFEVFEHDDSLERLIGLKKNNKLTLAFAKAMFLKGISGEFPRGRQTLMSYIYTKNLVKHEFEGEEVCEICGLPKKKTIDKTEQLYTYYLGHSWNEMPIHNLIELEEVLTYDLPKVTEEDDTRLVKLLDVVADAMPDETPGRLEKRIAKSKLLPKTDRYKRYGILLTLSECGVLPNNLVASKYDEFLTVKEINEASKKLKTSHRSDIVLPLGAWKGKEGVNYKRYREIFG</sequence>
<proteinExistence type="predicted"/>
<dbReference type="EMBL" id="LT634361">
    <property type="protein sequence ID" value="SFZ83697.1"/>
    <property type="molecule type" value="Genomic_DNA"/>
</dbReference>
<organism evidence="1 2">
    <name type="scientific">Tenacibaculum maritimum NCIMB 2154</name>
    <dbReference type="NCBI Taxonomy" id="1349785"/>
    <lineage>
        <taxon>Bacteria</taxon>
        <taxon>Pseudomonadati</taxon>
        <taxon>Bacteroidota</taxon>
        <taxon>Flavobacteriia</taxon>
        <taxon>Flavobacteriales</taxon>
        <taxon>Flavobacteriaceae</taxon>
        <taxon>Tenacibaculum</taxon>
    </lineage>
</organism>
<keyword evidence="2" id="KW-1185">Reference proteome</keyword>
<gene>
    <name evidence="1" type="ORF">MARIT_2186</name>
</gene>
<dbReference type="RefSeq" id="WP_100211487.1">
    <property type="nucleotide sequence ID" value="NZ_CP138495.1"/>
</dbReference>
<reference evidence="1 2" key="1">
    <citation type="submission" date="2016-11" db="EMBL/GenBank/DDBJ databases">
        <authorList>
            <person name="Jaros S."/>
            <person name="Januszkiewicz K."/>
            <person name="Wedrychowicz H."/>
        </authorList>
    </citation>
    <scope>NUCLEOTIDE SEQUENCE [LARGE SCALE GENOMIC DNA]</scope>
    <source>
        <strain evidence="1">NCIMB 2154T</strain>
    </source>
</reference>
<dbReference type="GeneID" id="47723665"/>
<protein>
    <submittedName>
        <fullName evidence="1">Uncharacterized protein</fullName>
    </submittedName>
</protein>
<evidence type="ECO:0000313" key="2">
    <source>
        <dbReference type="Proteomes" id="UP000231564"/>
    </source>
</evidence>
<name>A0A2H1EB33_9FLAO</name>
<dbReference type="Proteomes" id="UP000231564">
    <property type="component" value="Chromosome MARIT"/>
</dbReference>